<dbReference type="Proteomes" id="UP000299102">
    <property type="component" value="Unassembled WGS sequence"/>
</dbReference>
<dbReference type="AlphaFoldDB" id="A0A4C1VBC4"/>
<reference evidence="1 2" key="1">
    <citation type="journal article" date="2019" name="Commun. Biol.">
        <title>The bagworm genome reveals a unique fibroin gene that provides high tensile strength.</title>
        <authorList>
            <person name="Kono N."/>
            <person name="Nakamura H."/>
            <person name="Ohtoshi R."/>
            <person name="Tomita M."/>
            <person name="Numata K."/>
            <person name="Arakawa K."/>
        </authorList>
    </citation>
    <scope>NUCLEOTIDE SEQUENCE [LARGE SCALE GENOMIC DNA]</scope>
</reference>
<name>A0A4C1VBC4_EUMVA</name>
<comment type="caution">
    <text evidence="1">The sequence shown here is derived from an EMBL/GenBank/DDBJ whole genome shotgun (WGS) entry which is preliminary data.</text>
</comment>
<protein>
    <submittedName>
        <fullName evidence="1">Uncharacterized protein</fullName>
    </submittedName>
</protein>
<sequence>MKFVTKASQWRKIETWRRRNGRKAQYLRSISFAANSERQSFVCCTVHTRSLPLAPLQMNMPAIVRAGVPAHAPTFFYSISERIETSSALCALPLTRYVLRAADNQRVDDRHRQSGDAWE</sequence>
<evidence type="ECO:0000313" key="2">
    <source>
        <dbReference type="Proteomes" id="UP000299102"/>
    </source>
</evidence>
<proteinExistence type="predicted"/>
<evidence type="ECO:0000313" key="1">
    <source>
        <dbReference type="EMBL" id="GBP35820.1"/>
    </source>
</evidence>
<dbReference type="EMBL" id="BGZK01000310">
    <property type="protein sequence ID" value="GBP35820.1"/>
    <property type="molecule type" value="Genomic_DNA"/>
</dbReference>
<organism evidence="1 2">
    <name type="scientific">Eumeta variegata</name>
    <name type="common">Bagworm moth</name>
    <name type="synonym">Eumeta japonica</name>
    <dbReference type="NCBI Taxonomy" id="151549"/>
    <lineage>
        <taxon>Eukaryota</taxon>
        <taxon>Metazoa</taxon>
        <taxon>Ecdysozoa</taxon>
        <taxon>Arthropoda</taxon>
        <taxon>Hexapoda</taxon>
        <taxon>Insecta</taxon>
        <taxon>Pterygota</taxon>
        <taxon>Neoptera</taxon>
        <taxon>Endopterygota</taxon>
        <taxon>Lepidoptera</taxon>
        <taxon>Glossata</taxon>
        <taxon>Ditrysia</taxon>
        <taxon>Tineoidea</taxon>
        <taxon>Psychidae</taxon>
        <taxon>Oiketicinae</taxon>
        <taxon>Eumeta</taxon>
    </lineage>
</organism>
<keyword evidence="2" id="KW-1185">Reference proteome</keyword>
<gene>
    <name evidence="1" type="ORF">EVAR_27740_1</name>
</gene>
<accession>A0A4C1VBC4</accession>